<evidence type="ECO:0000313" key="2">
    <source>
        <dbReference type="Proteomes" id="UP000219338"/>
    </source>
</evidence>
<organism evidence="1 2">
    <name type="scientific">Armillaria ostoyae</name>
    <name type="common">Armillaria root rot fungus</name>
    <dbReference type="NCBI Taxonomy" id="47428"/>
    <lineage>
        <taxon>Eukaryota</taxon>
        <taxon>Fungi</taxon>
        <taxon>Dikarya</taxon>
        <taxon>Basidiomycota</taxon>
        <taxon>Agaricomycotina</taxon>
        <taxon>Agaricomycetes</taxon>
        <taxon>Agaricomycetidae</taxon>
        <taxon>Agaricales</taxon>
        <taxon>Marasmiineae</taxon>
        <taxon>Physalacriaceae</taxon>
        <taxon>Armillaria</taxon>
    </lineage>
</organism>
<protein>
    <submittedName>
        <fullName evidence="1">Uncharacterized protein</fullName>
    </submittedName>
</protein>
<gene>
    <name evidence="1" type="ORF">ARMOST_03240</name>
</gene>
<reference evidence="2" key="1">
    <citation type="journal article" date="2017" name="Nat. Ecol. Evol.">
        <title>Genome expansion and lineage-specific genetic innovations in the forest pathogenic fungi Armillaria.</title>
        <authorList>
            <person name="Sipos G."/>
            <person name="Prasanna A.N."/>
            <person name="Walter M.C."/>
            <person name="O'Connor E."/>
            <person name="Balint B."/>
            <person name="Krizsan K."/>
            <person name="Kiss B."/>
            <person name="Hess J."/>
            <person name="Varga T."/>
            <person name="Slot J."/>
            <person name="Riley R."/>
            <person name="Boka B."/>
            <person name="Rigling D."/>
            <person name="Barry K."/>
            <person name="Lee J."/>
            <person name="Mihaltcheva S."/>
            <person name="LaButti K."/>
            <person name="Lipzen A."/>
            <person name="Waldron R."/>
            <person name="Moloney N.M."/>
            <person name="Sperisen C."/>
            <person name="Kredics L."/>
            <person name="Vagvoelgyi C."/>
            <person name="Patrignani A."/>
            <person name="Fitzpatrick D."/>
            <person name="Nagy I."/>
            <person name="Doyle S."/>
            <person name="Anderson J.B."/>
            <person name="Grigoriev I.V."/>
            <person name="Gueldener U."/>
            <person name="Muensterkoetter M."/>
            <person name="Nagy L.G."/>
        </authorList>
    </citation>
    <scope>NUCLEOTIDE SEQUENCE [LARGE SCALE GENOMIC DNA]</scope>
    <source>
        <strain evidence="2">C18/9</strain>
    </source>
</reference>
<evidence type="ECO:0000313" key="1">
    <source>
        <dbReference type="EMBL" id="SJK99929.1"/>
    </source>
</evidence>
<keyword evidence="2" id="KW-1185">Reference proteome</keyword>
<accession>A0A284QTZ9</accession>
<dbReference type="EMBL" id="FUEG01000002">
    <property type="protein sequence ID" value="SJK99929.1"/>
    <property type="molecule type" value="Genomic_DNA"/>
</dbReference>
<sequence length="128" mass="13966">MEAILPPFPLVNLSLILPQMRMTTNPTSTTPTPPLSKANTLSTEPYRLSSPMLGLGEPSNAVAVRAAATWAEFNRLQVAEQNKRVIANQVHPLTLAITTIICETMGPAKLSYPEDHCITGEQQQQTIE</sequence>
<proteinExistence type="predicted"/>
<name>A0A284QTZ9_ARMOS</name>
<dbReference type="AlphaFoldDB" id="A0A284QTZ9"/>
<dbReference type="Proteomes" id="UP000219338">
    <property type="component" value="Unassembled WGS sequence"/>
</dbReference>